<protein>
    <submittedName>
        <fullName evidence="1">Uncharacterized protein</fullName>
    </submittedName>
</protein>
<gene>
    <name evidence="1" type="ORF">SDC9_131020</name>
</gene>
<evidence type="ECO:0000313" key="1">
    <source>
        <dbReference type="EMBL" id="MPM83950.1"/>
    </source>
</evidence>
<reference evidence="1" key="1">
    <citation type="submission" date="2019-08" db="EMBL/GenBank/DDBJ databases">
        <authorList>
            <person name="Kucharzyk K."/>
            <person name="Murdoch R.W."/>
            <person name="Higgins S."/>
            <person name="Loffler F."/>
        </authorList>
    </citation>
    <scope>NUCLEOTIDE SEQUENCE</scope>
</reference>
<dbReference type="EMBL" id="VSSQ01032632">
    <property type="protein sequence ID" value="MPM83950.1"/>
    <property type="molecule type" value="Genomic_DNA"/>
</dbReference>
<accession>A0A645D386</accession>
<dbReference type="AlphaFoldDB" id="A0A645D386"/>
<name>A0A645D386_9ZZZZ</name>
<comment type="caution">
    <text evidence="1">The sequence shown here is derived from an EMBL/GenBank/DDBJ whole genome shotgun (WGS) entry which is preliminary data.</text>
</comment>
<proteinExistence type="predicted"/>
<organism evidence="1">
    <name type="scientific">bioreactor metagenome</name>
    <dbReference type="NCBI Taxonomy" id="1076179"/>
    <lineage>
        <taxon>unclassified sequences</taxon>
        <taxon>metagenomes</taxon>
        <taxon>ecological metagenomes</taxon>
    </lineage>
</organism>
<sequence>MNQIRAVGFRRGEDAVDVEIALLRRARADADALVRKAHGKTALVVFRVDGDGTQSQFFTGANHANRDLAAVGH</sequence>